<proteinExistence type="predicted"/>
<comment type="caution">
    <text evidence="1">The sequence shown here is derived from an EMBL/GenBank/DDBJ whole genome shotgun (WGS) entry which is preliminary data.</text>
</comment>
<gene>
    <name evidence="1" type="ORF">GSY63_01465</name>
</gene>
<dbReference type="Proteomes" id="UP000638732">
    <property type="component" value="Unassembled WGS sequence"/>
</dbReference>
<keyword evidence="2" id="KW-1185">Reference proteome</keyword>
<dbReference type="AlphaFoldDB" id="A0A966DQH2"/>
<reference evidence="1" key="1">
    <citation type="submission" date="2020-01" db="EMBL/GenBank/DDBJ databases">
        <authorList>
            <person name="Seo Y.L."/>
        </authorList>
    </citation>
    <scope>NUCLEOTIDE SEQUENCE</scope>
    <source>
        <strain evidence="1">R11</strain>
    </source>
</reference>
<protein>
    <submittedName>
        <fullName evidence="1">Uncharacterized protein</fullName>
    </submittedName>
</protein>
<evidence type="ECO:0000313" key="1">
    <source>
        <dbReference type="EMBL" id="NCD68018.1"/>
    </source>
</evidence>
<organism evidence="1 2">
    <name type="scientific">Mucilaginibacter agri</name>
    <dbReference type="NCBI Taxonomy" id="2695265"/>
    <lineage>
        <taxon>Bacteria</taxon>
        <taxon>Pseudomonadati</taxon>
        <taxon>Bacteroidota</taxon>
        <taxon>Sphingobacteriia</taxon>
        <taxon>Sphingobacteriales</taxon>
        <taxon>Sphingobacteriaceae</taxon>
        <taxon>Mucilaginibacter</taxon>
    </lineage>
</organism>
<accession>A0A966DQH2</accession>
<dbReference type="EMBL" id="WWEO01000033">
    <property type="protein sequence ID" value="NCD68018.1"/>
    <property type="molecule type" value="Genomic_DNA"/>
</dbReference>
<reference evidence="1" key="2">
    <citation type="submission" date="2020-10" db="EMBL/GenBank/DDBJ databases">
        <title>Mucilaginibacter sp. nov., isolated from soil.</title>
        <authorList>
            <person name="Jeon C.O."/>
        </authorList>
    </citation>
    <scope>NUCLEOTIDE SEQUENCE</scope>
    <source>
        <strain evidence="1">R11</strain>
    </source>
</reference>
<name>A0A966DQH2_9SPHI</name>
<dbReference type="RefSeq" id="WP_166584041.1">
    <property type="nucleotide sequence ID" value="NZ_WWEO01000033.1"/>
</dbReference>
<evidence type="ECO:0000313" key="2">
    <source>
        <dbReference type="Proteomes" id="UP000638732"/>
    </source>
</evidence>
<sequence>MATEQEKLVQQLYVLKNKVQHSADRNEIISIIEQAIEIATPVAPLFVINDLTTDERKESRVALLKREIFCIKTGKYIDIETVKIQVSASLIMFMLVFVSGINSVDAIVGKNLTAQDL</sequence>